<evidence type="ECO:0000256" key="1">
    <source>
        <dbReference type="SAM" id="MobiDB-lite"/>
    </source>
</evidence>
<name>A0ABN7B8V4_9HEMI</name>
<protein>
    <submittedName>
        <fullName evidence="2">Uncharacterized protein</fullName>
    </submittedName>
</protein>
<dbReference type="Proteomes" id="UP001307889">
    <property type="component" value="Chromosome 12"/>
</dbReference>
<gene>
    <name evidence="2" type="ORF">NTJ_13624</name>
</gene>
<organism evidence="2 3">
    <name type="scientific">Nesidiocoris tenuis</name>
    <dbReference type="NCBI Taxonomy" id="355587"/>
    <lineage>
        <taxon>Eukaryota</taxon>
        <taxon>Metazoa</taxon>
        <taxon>Ecdysozoa</taxon>
        <taxon>Arthropoda</taxon>
        <taxon>Hexapoda</taxon>
        <taxon>Insecta</taxon>
        <taxon>Pterygota</taxon>
        <taxon>Neoptera</taxon>
        <taxon>Paraneoptera</taxon>
        <taxon>Hemiptera</taxon>
        <taxon>Heteroptera</taxon>
        <taxon>Panheteroptera</taxon>
        <taxon>Cimicomorpha</taxon>
        <taxon>Miridae</taxon>
        <taxon>Dicyphina</taxon>
        <taxon>Nesidiocoris</taxon>
    </lineage>
</organism>
<reference evidence="2 3" key="1">
    <citation type="submission" date="2023-09" db="EMBL/GenBank/DDBJ databases">
        <title>Nesidiocoris tenuis whole genome shotgun sequence.</title>
        <authorList>
            <person name="Shibata T."/>
            <person name="Shimoda M."/>
            <person name="Kobayashi T."/>
            <person name="Uehara T."/>
        </authorList>
    </citation>
    <scope>NUCLEOTIDE SEQUENCE [LARGE SCALE GENOMIC DNA]</scope>
    <source>
        <strain evidence="2 3">Japan</strain>
    </source>
</reference>
<feature type="compositionally biased region" description="Basic and acidic residues" evidence="1">
    <location>
        <begin position="19"/>
        <end position="28"/>
    </location>
</feature>
<evidence type="ECO:0000313" key="3">
    <source>
        <dbReference type="Proteomes" id="UP001307889"/>
    </source>
</evidence>
<dbReference type="EMBL" id="AP028920">
    <property type="protein sequence ID" value="BET00807.1"/>
    <property type="molecule type" value="Genomic_DNA"/>
</dbReference>
<feature type="region of interest" description="Disordered" evidence="1">
    <location>
        <begin position="1"/>
        <end position="38"/>
    </location>
</feature>
<accession>A0ABN7B8V4</accession>
<evidence type="ECO:0000313" key="2">
    <source>
        <dbReference type="EMBL" id="BET00807.1"/>
    </source>
</evidence>
<proteinExistence type="predicted"/>
<keyword evidence="3" id="KW-1185">Reference proteome</keyword>
<sequence length="104" mass="11320">MSLRKEVGPVNGESTGLERLARDRRSKESTVATSRGSVDQLAQLRTTRDSQPINWPQAGVDLLRKRDISSLTIDTCDPSISEPAANASLSVIHSFSKTIILGRT</sequence>